<name>W6UAS0_ECHGR</name>
<comment type="caution">
    <text evidence="1">The sequence shown here is derived from an EMBL/GenBank/DDBJ whole genome shotgun (WGS) entry which is preliminary data.</text>
</comment>
<dbReference type="GeneID" id="36345289"/>
<proteinExistence type="predicted"/>
<dbReference type="KEGG" id="egl:EGR_09574"/>
<keyword evidence="2" id="KW-1185">Reference proteome</keyword>
<dbReference type="CTD" id="36345289"/>
<dbReference type="Proteomes" id="UP000019149">
    <property type="component" value="Unassembled WGS sequence"/>
</dbReference>
<evidence type="ECO:0000313" key="1">
    <source>
        <dbReference type="EMBL" id="EUB55567.1"/>
    </source>
</evidence>
<dbReference type="AlphaFoldDB" id="W6UAS0"/>
<accession>W6UAS0</accession>
<evidence type="ECO:0000313" key="2">
    <source>
        <dbReference type="Proteomes" id="UP000019149"/>
    </source>
</evidence>
<protein>
    <submittedName>
        <fullName evidence="1">Uncharacterized protein</fullName>
    </submittedName>
</protein>
<dbReference type="EMBL" id="APAU02000154">
    <property type="protein sequence ID" value="EUB55567.1"/>
    <property type="molecule type" value="Genomic_DNA"/>
</dbReference>
<organism evidence="1 2">
    <name type="scientific">Echinococcus granulosus</name>
    <name type="common">Hydatid tapeworm</name>
    <dbReference type="NCBI Taxonomy" id="6210"/>
    <lineage>
        <taxon>Eukaryota</taxon>
        <taxon>Metazoa</taxon>
        <taxon>Spiralia</taxon>
        <taxon>Lophotrochozoa</taxon>
        <taxon>Platyhelminthes</taxon>
        <taxon>Cestoda</taxon>
        <taxon>Eucestoda</taxon>
        <taxon>Cyclophyllidea</taxon>
        <taxon>Taeniidae</taxon>
        <taxon>Echinococcus</taxon>
        <taxon>Echinococcus granulosus group</taxon>
    </lineage>
</organism>
<gene>
    <name evidence="1" type="ORF">EGR_09574</name>
</gene>
<dbReference type="RefSeq" id="XP_024346763.1">
    <property type="nucleotide sequence ID" value="XM_024498823.1"/>
</dbReference>
<reference evidence="1 2" key="1">
    <citation type="journal article" date="2013" name="Nat. Genet.">
        <title>The genome of the hydatid tapeworm Echinococcus granulosus.</title>
        <authorList>
            <person name="Zheng H."/>
            <person name="Zhang W."/>
            <person name="Zhang L."/>
            <person name="Zhang Z."/>
            <person name="Li J."/>
            <person name="Lu G."/>
            <person name="Zhu Y."/>
            <person name="Wang Y."/>
            <person name="Huang Y."/>
            <person name="Liu J."/>
            <person name="Kang H."/>
            <person name="Chen J."/>
            <person name="Wang L."/>
            <person name="Chen A."/>
            <person name="Yu S."/>
            <person name="Gao Z."/>
            <person name="Jin L."/>
            <person name="Gu W."/>
            <person name="Wang Z."/>
            <person name="Zhao L."/>
            <person name="Shi B."/>
            <person name="Wen H."/>
            <person name="Lin R."/>
            <person name="Jones M.K."/>
            <person name="Brejova B."/>
            <person name="Vinar T."/>
            <person name="Zhao G."/>
            <person name="McManus D.P."/>
            <person name="Chen Z."/>
            <person name="Zhou Y."/>
            <person name="Wang S."/>
        </authorList>
    </citation>
    <scope>NUCLEOTIDE SEQUENCE [LARGE SCALE GENOMIC DNA]</scope>
</reference>
<sequence length="177" mass="20532">MVYLTIFVNHTPNKSQFSKNNLKPVNSEICKDIKGREAWLGSVGRWLRLLFNFHGQKYIPLRLCLSISLIFCPKITKGPEIDCITDERYSLCTTVRQSDLIDKLNRCKKACKMGNLDSYKSQFLLCSVLKSCKQVNQNRMVDRNDSELFLKLRSTLEKHTSHLLGYAQIFENIIPLR</sequence>